<reference evidence="6" key="2">
    <citation type="submission" date="2015-01" db="EMBL/GenBank/DDBJ databases">
        <title>Evolutionary Origins and Diversification of the Mycorrhizal Mutualists.</title>
        <authorList>
            <consortium name="DOE Joint Genome Institute"/>
            <consortium name="Mycorrhizal Genomics Consortium"/>
            <person name="Kohler A."/>
            <person name="Kuo A."/>
            <person name="Nagy L.G."/>
            <person name="Floudas D."/>
            <person name="Copeland A."/>
            <person name="Barry K.W."/>
            <person name="Cichocki N."/>
            <person name="Veneault-Fourrey C."/>
            <person name="LaButti K."/>
            <person name="Lindquist E.A."/>
            <person name="Lipzen A."/>
            <person name="Lundell T."/>
            <person name="Morin E."/>
            <person name="Murat C."/>
            <person name="Riley R."/>
            <person name="Ohm R."/>
            <person name="Sun H."/>
            <person name="Tunlid A."/>
            <person name="Henrissat B."/>
            <person name="Grigoriev I.V."/>
            <person name="Hibbett D.S."/>
            <person name="Martin F."/>
        </authorList>
    </citation>
    <scope>NUCLEOTIDE SEQUENCE [LARGE SCALE GENOMIC DNA]</scope>
    <source>
        <strain evidence="6">441</strain>
    </source>
</reference>
<evidence type="ECO:0000313" key="6">
    <source>
        <dbReference type="Proteomes" id="UP000054018"/>
    </source>
</evidence>
<dbReference type="EMBL" id="KN834744">
    <property type="protein sequence ID" value="KIK10393.1"/>
    <property type="molecule type" value="Genomic_DNA"/>
</dbReference>
<gene>
    <name evidence="5" type="ORF">PISMIDRAFT_124445</name>
</gene>
<dbReference type="Pfam" id="PF20147">
    <property type="entry name" value="Crinkler"/>
    <property type="match status" value="1"/>
</dbReference>
<dbReference type="HOGENOM" id="CLU_207549_0_0_1"/>
<evidence type="ECO:0000256" key="1">
    <source>
        <dbReference type="ARBA" id="ARBA00004340"/>
    </source>
</evidence>
<comment type="subcellular location">
    <subcellularLocation>
        <location evidence="1">Host cell</location>
    </subcellularLocation>
    <subcellularLocation>
        <location evidence="2">Secreted</location>
    </subcellularLocation>
</comment>
<dbReference type="OrthoDB" id="2427869at2759"/>
<sequence>LNCLVLGDTPGRIFTVEIVSSKTVSTLREAIKDKKQHAFHIVDADQLSLYRISLSNDGELEDKANNLMPWVKDCLLP</sequence>
<evidence type="ECO:0000259" key="4">
    <source>
        <dbReference type="Pfam" id="PF20147"/>
    </source>
</evidence>
<accession>A0A0C9YQR9</accession>
<keyword evidence="6" id="KW-1185">Reference proteome</keyword>
<evidence type="ECO:0000256" key="2">
    <source>
        <dbReference type="ARBA" id="ARBA00004613"/>
    </source>
</evidence>
<feature type="non-terminal residue" evidence="5">
    <location>
        <position position="1"/>
    </location>
</feature>
<dbReference type="AlphaFoldDB" id="A0A0C9YQR9"/>
<protein>
    <recommendedName>
        <fullName evidence="4">Crinkler effector protein N-terminal domain-containing protein</fullName>
    </recommendedName>
</protein>
<keyword evidence="3" id="KW-0964">Secreted</keyword>
<dbReference type="GO" id="GO:0005576">
    <property type="term" value="C:extracellular region"/>
    <property type="evidence" value="ECO:0007669"/>
    <property type="project" value="UniProtKB-SubCell"/>
</dbReference>
<organism evidence="5 6">
    <name type="scientific">Pisolithus microcarpus 441</name>
    <dbReference type="NCBI Taxonomy" id="765257"/>
    <lineage>
        <taxon>Eukaryota</taxon>
        <taxon>Fungi</taxon>
        <taxon>Dikarya</taxon>
        <taxon>Basidiomycota</taxon>
        <taxon>Agaricomycotina</taxon>
        <taxon>Agaricomycetes</taxon>
        <taxon>Agaricomycetidae</taxon>
        <taxon>Boletales</taxon>
        <taxon>Sclerodermatineae</taxon>
        <taxon>Pisolithaceae</taxon>
        <taxon>Pisolithus</taxon>
    </lineage>
</organism>
<dbReference type="GO" id="GO:0043657">
    <property type="term" value="C:host cell"/>
    <property type="evidence" value="ECO:0007669"/>
    <property type="project" value="UniProtKB-SubCell"/>
</dbReference>
<dbReference type="Proteomes" id="UP000054018">
    <property type="component" value="Unassembled WGS sequence"/>
</dbReference>
<feature type="domain" description="Crinkler effector protein N-terminal" evidence="4">
    <location>
        <begin position="1"/>
        <end position="62"/>
    </location>
</feature>
<proteinExistence type="predicted"/>
<evidence type="ECO:0000256" key="3">
    <source>
        <dbReference type="ARBA" id="ARBA00022525"/>
    </source>
</evidence>
<name>A0A0C9YQR9_9AGAM</name>
<dbReference type="InterPro" id="IPR045379">
    <property type="entry name" value="Crinkler_N"/>
</dbReference>
<reference evidence="5 6" key="1">
    <citation type="submission" date="2014-04" db="EMBL/GenBank/DDBJ databases">
        <authorList>
            <consortium name="DOE Joint Genome Institute"/>
            <person name="Kuo A."/>
            <person name="Kohler A."/>
            <person name="Costa M.D."/>
            <person name="Nagy L.G."/>
            <person name="Floudas D."/>
            <person name="Copeland A."/>
            <person name="Barry K.W."/>
            <person name="Cichocki N."/>
            <person name="Veneault-Fourrey C."/>
            <person name="LaButti K."/>
            <person name="Lindquist E.A."/>
            <person name="Lipzen A."/>
            <person name="Lundell T."/>
            <person name="Morin E."/>
            <person name="Murat C."/>
            <person name="Sun H."/>
            <person name="Tunlid A."/>
            <person name="Henrissat B."/>
            <person name="Grigoriev I.V."/>
            <person name="Hibbett D.S."/>
            <person name="Martin F."/>
            <person name="Nordberg H.P."/>
            <person name="Cantor M.N."/>
            <person name="Hua S.X."/>
        </authorList>
    </citation>
    <scope>NUCLEOTIDE SEQUENCE [LARGE SCALE GENOMIC DNA]</scope>
    <source>
        <strain evidence="5 6">441</strain>
    </source>
</reference>
<evidence type="ECO:0000313" key="5">
    <source>
        <dbReference type="EMBL" id="KIK10393.1"/>
    </source>
</evidence>